<evidence type="ECO:0000313" key="3">
    <source>
        <dbReference type="Proteomes" id="UP000198520"/>
    </source>
</evidence>
<feature type="transmembrane region" description="Helical" evidence="1">
    <location>
        <begin position="295"/>
        <end position="318"/>
    </location>
</feature>
<sequence>MPAANSPEPPSTLELACPTCASQVRFAPGTTHLTCVRCGTTTAIEVRTGPALVEQPFDEWERDNDGRQVSSLGGVVMTCEGCHATTESAALASICQFCRGHLVPVTQPDGVVPPSGVLPFLIDRRQAADAFVAWVNDRDVGVDELKNVNAAESFTSTYLPLWTFSATATTAYEGQRGIRKAVRLDDGRVELRADWHDVSGSVDTPVASHVVEGRDLGIGQSRIVRKLDLTATVPFQPEYLAGHTATRYDVDPAAAFDEVRRKVEKKRVRNDVRDDIGGDETRIESTTTTYSDVRFALLLAPLWVLTYIAGGKTWMVLVDGRTGQVEGEYPIDRVKFTLLVFKWIAIFVLGFVALISLPTILDSI</sequence>
<evidence type="ECO:0000313" key="2">
    <source>
        <dbReference type="EMBL" id="SFE75161.1"/>
    </source>
</evidence>
<dbReference type="Proteomes" id="UP000198520">
    <property type="component" value="Unassembled WGS sequence"/>
</dbReference>
<gene>
    <name evidence="2" type="ORF">SAMN04488035_0393</name>
</gene>
<dbReference type="EMBL" id="FONZ01000001">
    <property type="protein sequence ID" value="SFE75161.1"/>
    <property type="molecule type" value="Genomic_DNA"/>
</dbReference>
<organism evidence="2 3">
    <name type="scientific">Flavimobilis marinus</name>
    <dbReference type="NCBI Taxonomy" id="285351"/>
    <lineage>
        <taxon>Bacteria</taxon>
        <taxon>Bacillati</taxon>
        <taxon>Actinomycetota</taxon>
        <taxon>Actinomycetes</taxon>
        <taxon>Micrococcales</taxon>
        <taxon>Jonesiaceae</taxon>
        <taxon>Flavimobilis</taxon>
    </lineage>
</organism>
<reference evidence="3" key="1">
    <citation type="submission" date="2016-10" db="EMBL/GenBank/DDBJ databases">
        <authorList>
            <person name="Varghese N."/>
            <person name="Submissions S."/>
        </authorList>
    </citation>
    <scope>NUCLEOTIDE SEQUENCE [LARGE SCALE GENOMIC DNA]</scope>
    <source>
        <strain evidence="3">DSM 19083</strain>
    </source>
</reference>
<evidence type="ECO:0008006" key="4">
    <source>
        <dbReference type="Google" id="ProtNLM"/>
    </source>
</evidence>
<dbReference type="STRING" id="285351.SAMN04488035_0393"/>
<protein>
    <recommendedName>
        <fullName evidence="4">Replication restart DNA helicase PriA</fullName>
    </recommendedName>
</protein>
<keyword evidence="1" id="KW-0812">Transmembrane</keyword>
<keyword evidence="1" id="KW-1133">Transmembrane helix</keyword>
<evidence type="ECO:0000256" key="1">
    <source>
        <dbReference type="SAM" id="Phobius"/>
    </source>
</evidence>
<feature type="transmembrane region" description="Helical" evidence="1">
    <location>
        <begin position="339"/>
        <end position="361"/>
    </location>
</feature>
<name>A0A1I2D3S6_9MICO</name>
<dbReference type="OrthoDB" id="3182597at2"/>
<dbReference type="RefSeq" id="WP_093374558.1">
    <property type="nucleotide sequence ID" value="NZ_BNAN01000001.1"/>
</dbReference>
<proteinExistence type="predicted"/>
<accession>A0A1I2D3S6</accession>
<keyword evidence="1" id="KW-0472">Membrane</keyword>
<dbReference type="AlphaFoldDB" id="A0A1I2D3S6"/>
<keyword evidence="3" id="KW-1185">Reference proteome</keyword>